<keyword evidence="5 6" id="KW-0472">Membrane</keyword>
<keyword evidence="9" id="KW-1185">Reference proteome</keyword>
<dbReference type="PANTHER" id="PTHR36115">
    <property type="entry name" value="PROLINE-RICH ANTIGEN HOMOLOG-RELATED"/>
    <property type="match status" value="1"/>
</dbReference>
<evidence type="ECO:0000256" key="3">
    <source>
        <dbReference type="ARBA" id="ARBA00022692"/>
    </source>
</evidence>
<dbReference type="InterPro" id="IPR010432">
    <property type="entry name" value="RDD"/>
</dbReference>
<sequence>MNNFLDPVELSLASKGLRFTNFLIDYILFIVIYFVFRNYFSNLLGLIYWGNGLIQLLIDWFFYFAFMTMQEFLFKGRTIGKFITGTKAVTINGTEPHFGMYAIRSLCRMVPFELISFLGETGWHDTWSKTRVVNIKEFEQNQTKFNSIDQIGTHS</sequence>
<evidence type="ECO:0000256" key="1">
    <source>
        <dbReference type="ARBA" id="ARBA00004651"/>
    </source>
</evidence>
<dbReference type="EMBL" id="FWXS01000001">
    <property type="protein sequence ID" value="SMC32388.1"/>
    <property type="molecule type" value="Genomic_DNA"/>
</dbReference>
<evidence type="ECO:0000313" key="8">
    <source>
        <dbReference type="EMBL" id="SMC32388.1"/>
    </source>
</evidence>
<feature type="transmembrane region" description="Helical" evidence="6">
    <location>
        <begin position="21"/>
        <end position="40"/>
    </location>
</feature>
<keyword evidence="3 6" id="KW-0812">Transmembrane</keyword>
<dbReference type="InterPro" id="IPR051791">
    <property type="entry name" value="Pra-immunoreactive"/>
</dbReference>
<dbReference type="AlphaFoldDB" id="A0A1W1Y9G8"/>
<feature type="transmembrane region" description="Helical" evidence="6">
    <location>
        <begin position="46"/>
        <end position="66"/>
    </location>
</feature>
<dbReference type="Pfam" id="PF06271">
    <property type="entry name" value="RDD"/>
    <property type="match status" value="1"/>
</dbReference>
<keyword evidence="2" id="KW-1003">Cell membrane</keyword>
<proteinExistence type="predicted"/>
<organism evidence="8 9">
    <name type="scientific">Moheibacter sediminis</name>
    <dbReference type="NCBI Taxonomy" id="1434700"/>
    <lineage>
        <taxon>Bacteria</taxon>
        <taxon>Pseudomonadati</taxon>
        <taxon>Bacteroidota</taxon>
        <taxon>Flavobacteriia</taxon>
        <taxon>Flavobacteriales</taxon>
        <taxon>Weeksellaceae</taxon>
        <taxon>Moheibacter</taxon>
    </lineage>
</organism>
<evidence type="ECO:0000259" key="7">
    <source>
        <dbReference type="Pfam" id="PF06271"/>
    </source>
</evidence>
<reference evidence="9" key="1">
    <citation type="submission" date="2017-04" db="EMBL/GenBank/DDBJ databases">
        <authorList>
            <person name="Varghese N."/>
            <person name="Submissions S."/>
        </authorList>
    </citation>
    <scope>NUCLEOTIDE SEQUENCE [LARGE SCALE GENOMIC DNA]</scope>
    <source>
        <strain evidence="9">CGMCC 1.12708</strain>
    </source>
</reference>
<evidence type="ECO:0000256" key="6">
    <source>
        <dbReference type="SAM" id="Phobius"/>
    </source>
</evidence>
<dbReference type="OrthoDB" id="762068at2"/>
<dbReference type="STRING" id="1434700.SAMN06296427_10180"/>
<keyword evidence="4 6" id="KW-1133">Transmembrane helix</keyword>
<accession>A0A1W1Y9G8</accession>
<evidence type="ECO:0000256" key="5">
    <source>
        <dbReference type="ARBA" id="ARBA00023136"/>
    </source>
</evidence>
<protein>
    <submittedName>
        <fullName evidence="8">Uncharacterized membrane protein YckC, RDD family</fullName>
    </submittedName>
</protein>
<dbReference type="Proteomes" id="UP000192393">
    <property type="component" value="Unassembled WGS sequence"/>
</dbReference>
<name>A0A1W1Y9G8_9FLAO</name>
<evidence type="ECO:0000256" key="4">
    <source>
        <dbReference type="ARBA" id="ARBA00022989"/>
    </source>
</evidence>
<dbReference type="RefSeq" id="WP_084015300.1">
    <property type="nucleotide sequence ID" value="NZ_FWXS01000001.1"/>
</dbReference>
<dbReference type="GO" id="GO:0005886">
    <property type="term" value="C:plasma membrane"/>
    <property type="evidence" value="ECO:0007669"/>
    <property type="project" value="UniProtKB-SubCell"/>
</dbReference>
<evidence type="ECO:0000256" key="2">
    <source>
        <dbReference type="ARBA" id="ARBA00022475"/>
    </source>
</evidence>
<dbReference type="PANTHER" id="PTHR36115:SF4">
    <property type="entry name" value="MEMBRANE PROTEIN"/>
    <property type="match status" value="1"/>
</dbReference>
<feature type="domain" description="RDD" evidence="7">
    <location>
        <begin position="13"/>
        <end position="118"/>
    </location>
</feature>
<evidence type="ECO:0000313" key="9">
    <source>
        <dbReference type="Proteomes" id="UP000192393"/>
    </source>
</evidence>
<gene>
    <name evidence="8" type="ORF">SAMN06296427_10180</name>
</gene>
<comment type="subcellular location">
    <subcellularLocation>
        <location evidence="1">Cell membrane</location>
        <topology evidence="1">Multi-pass membrane protein</topology>
    </subcellularLocation>
</comment>